<accession>A0ABR4SH52</accession>
<organism evidence="3 4">
    <name type="scientific">Dermabacter hominis 1368</name>
    <dbReference type="NCBI Taxonomy" id="1450519"/>
    <lineage>
        <taxon>Bacteria</taxon>
        <taxon>Bacillati</taxon>
        <taxon>Actinomycetota</taxon>
        <taxon>Actinomycetes</taxon>
        <taxon>Micrococcales</taxon>
        <taxon>Dermabacteraceae</taxon>
        <taxon>Dermabacter</taxon>
    </lineage>
</organism>
<sequence>MQPTDLRSHNLARVLTAIVRTPEPLSRAGIAAATGLTKPTISKLVETLIDEKLIIEGPLQRTGGSGRPTTPLLPAPKTVCGLGIQVSADHAAILARDLAGETLITHKEYGTNHGRPDRAAELVGQLISDAHNALPEGCTIAGITIAVPGRMSADRTKVVSSPGLDWADIDFASMVHTAAIRKVTAPAALPSPLLGNDTRLVARSELISRAEESFLLVHGETGIGGTIVLNGEILHGDLGWAGEIGHTTLDPHGPRCQCGRRGCLEAFASAWALREAAHVPEHVHIDELAHRIDGAVLEKAGLWLGVAISSALTLLDLQTVILSGYFGELFDAIETPVRRALDAHCLSAPSAPITLAKSAFAGDSTLVGATQYALLPLLNDPVSWIERDRSGAVHTPLERV</sequence>
<evidence type="ECO:0000259" key="2">
    <source>
        <dbReference type="Pfam" id="PF12802"/>
    </source>
</evidence>
<dbReference type="Gene3D" id="3.30.420.40">
    <property type="match status" value="2"/>
</dbReference>
<dbReference type="EMBL" id="JDRS01000024">
    <property type="protein sequence ID" value="KDS92511.1"/>
    <property type="molecule type" value="Genomic_DNA"/>
</dbReference>
<proteinExistence type="inferred from homology"/>
<dbReference type="InterPro" id="IPR036388">
    <property type="entry name" value="WH-like_DNA-bd_sf"/>
</dbReference>
<evidence type="ECO:0000313" key="3">
    <source>
        <dbReference type="EMBL" id="KDS92511.1"/>
    </source>
</evidence>
<dbReference type="InterPro" id="IPR043129">
    <property type="entry name" value="ATPase_NBD"/>
</dbReference>
<dbReference type="InterPro" id="IPR000600">
    <property type="entry name" value="ROK"/>
</dbReference>
<reference evidence="3 4" key="1">
    <citation type="submission" date="2014-01" db="EMBL/GenBank/DDBJ databases">
        <title>Draft genome sequence of the multidrug-resistant clinical isolate Dermabacter hominis 1368.</title>
        <authorList>
            <person name="Albersmeier A."/>
            <person name="Bomholt C."/>
            <person name="Glaub A."/>
            <person name="Ruckert C."/>
            <person name="Soriano F."/>
            <person name="Fernandez-Natal I."/>
            <person name="Tauch A."/>
        </authorList>
    </citation>
    <scope>NUCLEOTIDE SEQUENCE [LARGE SCALE GENOMIC DNA]</scope>
    <source>
        <strain evidence="3 4">1368</strain>
    </source>
</reference>
<evidence type="ECO:0000313" key="4">
    <source>
        <dbReference type="Proteomes" id="UP000030182"/>
    </source>
</evidence>
<dbReference type="PANTHER" id="PTHR18964">
    <property type="entry name" value="ROK (REPRESSOR, ORF, KINASE) FAMILY"/>
    <property type="match status" value="1"/>
</dbReference>
<protein>
    <submittedName>
        <fullName evidence="3">Transcriptional regulator</fullName>
    </submittedName>
</protein>
<evidence type="ECO:0000256" key="1">
    <source>
        <dbReference type="ARBA" id="ARBA00006479"/>
    </source>
</evidence>
<dbReference type="SUPFAM" id="SSF46785">
    <property type="entry name" value="Winged helix' DNA-binding domain"/>
    <property type="match status" value="1"/>
</dbReference>
<gene>
    <name evidence="3" type="ORF">DHOM_10610</name>
</gene>
<keyword evidence="4" id="KW-1185">Reference proteome</keyword>
<dbReference type="Gene3D" id="1.10.10.10">
    <property type="entry name" value="Winged helix-like DNA-binding domain superfamily/Winged helix DNA-binding domain"/>
    <property type="match status" value="1"/>
</dbReference>
<name>A0ABR4SH52_9MICO</name>
<dbReference type="PANTHER" id="PTHR18964:SF149">
    <property type="entry name" value="BIFUNCTIONAL UDP-N-ACETYLGLUCOSAMINE 2-EPIMERASE_N-ACETYLMANNOSAMINE KINASE"/>
    <property type="match status" value="1"/>
</dbReference>
<dbReference type="InterPro" id="IPR000835">
    <property type="entry name" value="HTH_MarR-typ"/>
</dbReference>
<dbReference type="Pfam" id="PF00480">
    <property type="entry name" value="ROK"/>
    <property type="match status" value="1"/>
</dbReference>
<feature type="domain" description="HTH marR-type" evidence="2">
    <location>
        <begin position="12"/>
        <end position="55"/>
    </location>
</feature>
<comment type="similarity">
    <text evidence="1">Belongs to the ROK (NagC/XylR) family.</text>
</comment>
<dbReference type="RefSeq" id="WP_034371661.1">
    <property type="nucleotide sequence ID" value="NZ_KN323183.1"/>
</dbReference>
<dbReference type="Pfam" id="PF12802">
    <property type="entry name" value="MarR_2"/>
    <property type="match status" value="1"/>
</dbReference>
<dbReference type="InterPro" id="IPR036390">
    <property type="entry name" value="WH_DNA-bd_sf"/>
</dbReference>
<dbReference type="SUPFAM" id="SSF53067">
    <property type="entry name" value="Actin-like ATPase domain"/>
    <property type="match status" value="2"/>
</dbReference>
<comment type="caution">
    <text evidence="3">The sequence shown here is derived from an EMBL/GenBank/DDBJ whole genome shotgun (WGS) entry which is preliminary data.</text>
</comment>
<dbReference type="Proteomes" id="UP000030182">
    <property type="component" value="Unassembled WGS sequence"/>
</dbReference>